<organism evidence="1">
    <name type="scientific">Anguilla anguilla</name>
    <name type="common">European freshwater eel</name>
    <name type="synonym">Muraena anguilla</name>
    <dbReference type="NCBI Taxonomy" id="7936"/>
    <lineage>
        <taxon>Eukaryota</taxon>
        <taxon>Metazoa</taxon>
        <taxon>Chordata</taxon>
        <taxon>Craniata</taxon>
        <taxon>Vertebrata</taxon>
        <taxon>Euteleostomi</taxon>
        <taxon>Actinopterygii</taxon>
        <taxon>Neopterygii</taxon>
        <taxon>Teleostei</taxon>
        <taxon>Anguilliformes</taxon>
        <taxon>Anguillidae</taxon>
        <taxon>Anguilla</taxon>
    </lineage>
</organism>
<evidence type="ECO:0000313" key="1">
    <source>
        <dbReference type="EMBL" id="JAH74513.1"/>
    </source>
</evidence>
<reference evidence="1" key="2">
    <citation type="journal article" date="2015" name="Fish Shellfish Immunol.">
        <title>Early steps in the European eel (Anguilla anguilla)-Vibrio vulnificus interaction in the gills: Role of the RtxA13 toxin.</title>
        <authorList>
            <person name="Callol A."/>
            <person name="Pajuelo D."/>
            <person name="Ebbesson L."/>
            <person name="Teles M."/>
            <person name="MacKenzie S."/>
            <person name="Amaro C."/>
        </authorList>
    </citation>
    <scope>NUCLEOTIDE SEQUENCE</scope>
</reference>
<dbReference type="AlphaFoldDB" id="A0A0E9VBB8"/>
<proteinExistence type="predicted"/>
<reference evidence="1" key="1">
    <citation type="submission" date="2014-11" db="EMBL/GenBank/DDBJ databases">
        <authorList>
            <person name="Amaro Gonzalez C."/>
        </authorList>
    </citation>
    <scope>NUCLEOTIDE SEQUENCE</scope>
</reference>
<accession>A0A0E9VBB8</accession>
<name>A0A0E9VBB8_ANGAN</name>
<sequence length="30" mass="3315">MLKKKLIPCLSHHLSCAIILISASETHLIT</sequence>
<dbReference type="EMBL" id="GBXM01034064">
    <property type="protein sequence ID" value="JAH74513.1"/>
    <property type="molecule type" value="Transcribed_RNA"/>
</dbReference>
<protein>
    <submittedName>
        <fullName evidence="1">Uncharacterized protein</fullName>
    </submittedName>
</protein>